<dbReference type="InterPro" id="IPR002797">
    <property type="entry name" value="Polysacc_synth"/>
</dbReference>
<feature type="transmembrane region" description="Helical" evidence="6">
    <location>
        <begin position="222"/>
        <end position="242"/>
    </location>
</feature>
<feature type="transmembrane region" description="Helical" evidence="6">
    <location>
        <begin position="369"/>
        <end position="389"/>
    </location>
</feature>
<feature type="transmembrane region" description="Helical" evidence="6">
    <location>
        <begin position="39"/>
        <end position="60"/>
    </location>
</feature>
<keyword evidence="4 6" id="KW-1133">Transmembrane helix</keyword>
<dbReference type="Pfam" id="PF01943">
    <property type="entry name" value="Polysacc_synt"/>
    <property type="match status" value="1"/>
</dbReference>
<evidence type="ECO:0000256" key="6">
    <source>
        <dbReference type="SAM" id="Phobius"/>
    </source>
</evidence>
<feature type="transmembrane region" description="Helical" evidence="6">
    <location>
        <begin position="309"/>
        <end position="329"/>
    </location>
</feature>
<keyword evidence="8" id="KW-1185">Reference proteome</keyword>
<feature type="transmembrane region" description="Helical" evidence="6">
    <location>
        <begin position="157"/>
        <end position="175"/>
    </location>
</feature>
<keyword evidence="5 6" id="KW-0472">Membrane</keyword>
<feature type="transmembrane region" description="Helical" evidence="6">
    <location>
        <begin position="254"/>
        <end position="273"/>
    </location>
</feature>
<gene>
    <name evidence="7" type="ORF">GCM10023185_06170</name>
</gene>
<dbReference type="PANTHER" id="PTHR30250">
    <property type="entry name" value="PST FAMILY PREDICTED COLANIC ACID TRANSPORTER"/>
    <property type="match status" value="1"/>
</dbReference>
<evidence type="ECO:0000256" key="2">
    <source>
        <dbReference type="ARBA" id="ARBA00022475"/>
    </source>
</evidence>
<evidence type="ECO:0000256" key="3">
    <source>
        <dbReference type="ARBA" id="ARBA00022692"/>
    </source>
</evidence>
<dbReference type="Proteomes" id="UP001501153">
    <property type="component" value="Unassembled WGS sequence"/>
</dbReference>
<dbReference type="EMBL" id="BAABGZ010000010">
    <property type="protein sequence ID" value="GAA4349432.1"/>
    <property type="molecule type" value="Genomic_DNA"/>
</dbReference>
<feature type="transmembrane region" description="Helical" evidence="6">
    <location>
        <begin position="12"/>
        <end position="33"/>
    </location>
</feature>
<proteinExistence type="predicted"/>
<feature type="transmembrane region" description="Helical" evidence="6">
    <location>
        <begin position="452"/>
        <end position="473"/>
    </location>
</feature>
<evidence type="ECO:0000313" key="8">
    <source>
        <dbReference type="Proteomes" id="UP001501153"/>
    </source>
</evidence>
<comment type="caution">
    <text evidence="7">The sequence shown here is derived from an EMBL/GenBank/DDBJ whole genome shotgun (WGS) entry which is preliminary data.</text>
</comment>
<feature type="transmembrane region" description="Helical" evidence="6">
    <location>
        <begin position="115"/>
        <end position="137"/>
    </location>
</feature>
<feature type="transmembrane region" description="Helical" evidence="6">
    <location>
        <begin position="395"/>
        <end position="417"/>
    </location>
</feature>
<reference evidence="8" key="1">
    <citation type="journal article" date="2019" name="Int. J. Syst. Evol. Microbiol.">
        <title>The Global Catalogue of Microorganisms (GCM) 10K type strain sequencing project: providing services to taxonomists for standard genome sequencing and annotation.</title>
        <authorList>
            <consortium name="The Broad Institute Genomics Platform"/>
            <consortium name="The Broad Institute Genome Sequencing Center for Infectious Disease"/>
            <person name="Wu L."/>
            <person name="Ma J."/>
        </authorList>
    </citation>
    <scope>NUCLEOTIDE SEQUENCE [LARGE SCALE GENOMIC DNA]</scope>
    <source>
        <strain evidence="8">JCM 17923</strain>
    </source>
</reference>
<organism evidence="7 8">
    <name type="scientific">Hymenobacter saemangeumensis</name>
    <dbReference type="NCBI Taxonomy" id="1084522"/>
    <lineage>
        <taxon>Bacteria</taxon>
        <taxon>Pseudomonadati</taxon>
        <taxon>Bacteroidota</taxon>
        <taxon>Cytophagia</taxon>
        <taxon>Cytophagales</taxon>
        <taxon>Hymenobacteraceae</taxon>
        <taxon>Hymenobacter</taxon>
    </lineage>
</organism>
<dbReference type="RefSeq" id="WP_345233710.1">
    <property type="nucleotide sequence ID" value="NZ_BAABGZ010000010.1"/>
</dbReference>
<keyword evidence="3 6" id="KW-0812">Transmembrane</keyword>
<protein>
    <submittedName>
        <fullName evidence="7">Oligosaccharide flippase family protein</fullName>
    </submittedName>
</protein>
<evidence type="ECO:0000256" key="4">
    <source>
        <dbReference type="ARBA" id="ARBA00022989"/>
    </source>
</evidence>
<evidence type="ECO:0000313" key="7">
    <source>
        <dbReference type="EMBL" id="GAA4349432.1"/>
    </source>
</evidence>
<accession>A0ABP8I1M4</accession>
<sequence length="492" mass="53325">MGIVQRQGLRNTLISYAGLVIGFVNTTVVLPRLLTPAQIGLTGVLVSLATIGAQLASVGFASTGMRYFPYFRGQGRNHAGFLPLLLGLPMLGFVVVAGLLWLGKPLVLHWYAKDAALLGPHYLVAIGLAACILLYSLQDAFLKALYHTAFSSFVQEVLLRLLIVAAAAAYGLGALSFEGFVLAYLGAYALVALMLSLYLMAIREFNLRPTRAALRVKPLRELLAYGGFVLLSNISGTVLLTIDNLMVGSKLSLAAAGIYIIATNISTALTMPFRALYKTAFPLIAEYWKEGNMARLADFYQRTTRLNTLLGSYLAIGIALNLDFIYGIINRPAYTAGTTAVLLLLAGRLFDGIAGVNGIIVATSPRYRFDLIFNFTLAAATVALNWLLIPRYGLAGAAVAYCLALTGINLARTWFVWRAYGMQPFDARIPRILAVAGVAAAVVWFLPSLPNLWLNLLWRGGVLTLVYGAGILLTRTAPELEQLWAKVLRLKK</sequence>
<dbReference type="InterPro" id="IPR050833">
    <property type="entry name" value="Poly_Biosynth_Transport"/>
</dbReference>
<comment type="subcellular location">
    <subcellularLocation>
        <location evidence="1">Cell membrane</location>
        <topology evidence="1">Multi-pass membrane protein</topology>
    </subcellularLocation>
</comment>
<evidence type="ECO:0000256" key="5">
    <source>
        <dbReference type="ARBA" id="ARBA00023136"/>
    </source>
</evidence>
<dbReference type="PANTHER" id="PTHR30250:SF11">
    <property type="entry name" value="O-ANTIGEN TRANSPORTER-RELATED"/>
    <property type="match status" value="1"/>
</dbReference>
<evidence type="ECO:0000256" key="1">
    <source>
        <dbReference type="ARBA" id="ARBA00004651"/>
    </source>
</evidence>
<feature type="transmembrane region" description="Helical" evidence="6">
    <location>
        <begin position="341"/>
        <end position="362"/>
    </location>
</feature>
<keyword evidence="2" id="KW-1003">Cell membrane</keyword>
<feature type="transmembrane region" description="Helical" evidence="6">
    <location>
        <begin position="181"/>
        <end position="201"/>
    </location>
</feature>
<name>A0ABP8I1M4_9BACT</name>
<feature type="transmembrane region" description="Helical" evidence="6">
    <location>
        <begin position="81"/>
        <end position="103"/>
    </location>
</feature>
<feature type="transmembrane region" description="Helical" evidence="6">
    <location>
        <begin position="429"/>
        <end position="446"/>
    </location>
</feature>